<name>A0ACC2NQX2_9HYME</name>
<evidence type="ECO:0000313" key="1">
    <source>
        <dbReference type="EMBL" id="KAJ8671940.1"/>
    </source>
</evidence>
<keyword evidence="2" id="KW-1185">Reference proteome</keyword>
<gene>
    <name evidence="1" type="ORF">QAD02_003199</name>
</gene>
<comment type="caution">
    <text evidence="1">The sequence shown here is derived from an EMBL/GenBank/DDBJ whole genome shotgun (WGS) entry which is preliminary data.</text>
</comment>
<dbReference type="EMBL" id="CM056743">
    <property type="protein sequence ID" value="KAJ8671940.1"/>
    <property type="molecule type" value="Genomic_DNA"/>
</dbReference>
<evidence type="ECO:0000313" key="2">
    <source>
        <dbReference type="Proteomes" id="UP001239111"/>
    </source>
</evidence>
<proteinExistence type="predicted"/>
<reference evidence="1" key="1">
    <citation type="submission" date="2023-04" db="EMBL/GenBank/DDBJ databases">
        <title>A chromosome-level genome assembly of the parasitoid wasp Eretmocerus hayati.</title>
        <authorList>
            <person name="Zhong Y."/>
            <person name="Liu S."/>
            <person name="Liu Y."/>
        </authorList>
    </citation>
    <scope>NUCLEOTIDE SEQUENCE</scope>
    <source>
        <strain evidence="1">ZJU_SS_LIU_2023</strain>
    </source>
</reference>
<dbReference type="Proteomes" id="UP001239111">
    <property type="component" value="Chromosome 3"/>
</dbReference>
<organism evidence="1 2">
    <name type="scientific">Eretmocerus hayati</name>
    <dbReference type="NCBI Taxonomy" id="131215"/>
    <lineage>
        <taxon>Eukaryota</taxon>
        <taxon>Metazoa</taxon>
        <taxon>Ecdysozoa</taxon>
        <taxon>Arthropoda</taxon>
        <taxon>Hexapoda</taxon>
        <taxon>Insecta</taxon>
        <taxon>Pterygota</taxon>
        <taxon>Neoptera</taxon>
        <taxon>Endopterygota</taxon>
        <taxon>Hymenoptera</taxon>
        <taxon>Apocrita</taxon>
        <taxon>Proctotrupomorpha</taxon>
        <taxon>Chalcidoidea</taxon>
        <taxon>Aphelinidae</taxon>
        <taxon>Aphelininae</taxon>
        <taxon>Eretmocerus</taxon>
    </lineage>
</organism>
<sequence length="256" mass="28228">MHIFFRIPHFFGWPTVHQDVRASWSTSVVLEAFGVDTQSRTATAADSSDQRLSRRMSRFFLVRIRGRVVEIVLEKWFINEETLSMMMPTSAPIEAMVRIARCRQLPGGDPERVKVGAIIESGGTYDGLKRKWMLLQFHGYDDGIIREIGTSASGEGCINSRTFYGENELHHVHDPHGGSKPLHDSDGLVALISDSGSDSGVGSSTSDWSDVKNQGVCGSHFSSADNTETELASAKRGTDTQVHDRGEGEDDLSIEE</sequence>
<protein>
    <submittedName>
        <fullName evidence="1">Uncharacterized protein</fullName>
    </submittedName>
</protein>
<accession>A0ACC2NQX2</accession>